<dbReference type="RefSeq" id="WP_267678531.1">
    <property type="nucleotide sequence ID" value="NZ_CP113088.1"/>
</dbReference>
<keyword evidence="1" id="KW-0812">Transmembrane</keyword>
<keyword evidence="1" id="KW-1133">Transmembrane helix</keyword>
<accession>A0A9E8SF44</accession>
<feature type="transmembrane region" description="Helical" evidence="1">
    <location>
        <begin position="78"/>
        <end position="97"/>
    </location>
</feature>
<feature type="transmembrane region" description="Helical" evidence="1">
    <location>
        <begin position="103"/>
        <end position="120"/>
    </location>
</feature>
<organism evidence="2 3">
    <name type="scientific">Lacinutrix neustonica</name>
    <dbReference type="NCBI Taxonomy" id="2980107"/>
    <lineage>
        <taxon>Bacteria</taxon>
        <taxon>Pseudomonadati</taxon>
        <taxon>Bacteroidota</taxon>
        <taxon>Flavobacteriia</taxon>
        <taxon>Flavobacteriales</taxon>
        <taxon>Flavobacteriaceae</taxon>
        <taxon>Lacinutrix</taxon>
    </lineage>
</organism>
<protein>
    <submittedName>
        <fullName evidence="2">DUF6427 family protein</fullName>
    </submittedName>
</protein>
<keyword evidence="3" id="KW-1185">Reference proteome</keyword>
<reference evidence="2" key="1">
    <citation type="submission" date="2022-11" db="EMBL/GenBank/DDBJ databases">
        <title>Lacinutrix neustonica HL-RS19T sp. nov., isolated from the surface microlayer sample of brackish Lake Shihwa.</title>
        <authorList>
            <person name="Choi J.Y."/>
            <person name="Hwang C.Y."/>
        </authorList>
    </citation>
    <scope>NUCLEOTIDE SEQUENCE</scope>
    <source>
        <strain evidence="2">HL-RS19</strain>
    </source>
</reference>
<gene>
    <name evidence="2" type="ORF">N7U66_13090</name>
</gene>
<evidence type="ECO:0000313" key="2">
    <source>
        <dbReference type="EMBL" id="WAC03891.1"/>
    </source>
</evidence>
<evidence type="ECO:0000256" key="1">
    <source>
        <dbReference type="SAM" id="Phobius"/>
    </source>
</evidence>
<feature type="transmembrane region" description="Helical" evidence="1">
    <location>
        <begin position="44"/>
        <end position="66"/>
    </location>
</feature>
<feature type="transmembrane region" description="Helical" evidence="1">
    <location>
        <begin position="127"/>
        <end position="145"/>
    </location>
</feature>
<sequence>MTPFLGLISIYVVAISYSLLVDDVFFSAFNWTPQISFDLSPFNSVQFIIAITMLVSFGLWSSIFYLRGIKNKKKTFRPSYSVVFSACIIATCIVIIAPNKNGSEFLFLFAPLAIIITNYIETIEERWFKEVFLMALLVIPFILLVL</sequence>
<proteinExistence type="predicted"/>
<evidence type="ECO:0000313" key="3">
    <source>
        <dbReference type="Proteomes" id="UP001164705"/>
    </source>
</evidence>
<dbReference type="KEGG" id="lnu:N7U66_13090"/>
<dbReference type="EMBL" id="CP113088">
    <property type="protein sequence ID" value="WAC03891.1"/>
    <property type="molecule type" value="Genomic_DNA"/>
</dbReference>
<dbReference type="AlphaFoldDB" id="A0A9E8SF44"/>
<name>A0A9E8SF44_9FLAO</name>
<keyword evidence="1" id="KW-0472">Membrane</keyword>
<dbReference type="Proteomes" id="UP001164705">
    <property type="component" value="Chromosome"/>
</dbReference>